<evidence type="ECO:0008006" key="4">
    <source>
        <dbReference type="Google" id="ProtNLM"/>
    </source>
</evidence>
<evidence type="ECO:0000313" key="3">
    <source>
        <dbReference type="Proteomes" id="UP000680866"/>
    </source>
</evidence>
<accession>A0A810MZ91</accession>
<dbReference type="AlphaFoldDB" id="A0A810MZ91"/>
<evidence type="ECO:0000256" key="1">
    <source>
        <dbReference type="SAM" id="SignalP"/>
    </source>
</evidence>
<dbReference type="InterPro" id="IPR008930">
    <property type="entry name" value="Terpenoid_cyclase/PrenylTrfase"/>
</dbReference>
<sequence length="348" mass="34774">MVRSLSRHRLPALLCGVLAAALTVASPAAAAAAPPTLSRSDAAAGWLARQLVDGERFETEFGGVSYPDQGLTIDAIFAFAAAKVADENGAKALTWLARPEILTSYVGDGSTEAYAGATAKLTLAAQVRGADPTAFGGVDLVAQLRSLEDPSGRFADRSAWGDYSNAFSQSLALLALDRTPAGAPATAAAFLAGSRCADGGYPLLFAQATCVSDVDATALAVQALLAVDRYADAAAGLAWLTGVQAANGSFGNAAGEPNANSTGLAAQALWAGGRLISAARANIFLIGLQVGCSGPTADRGAVAYTSTGFDPATAPRATAQAVPGLAAVGFAKLSATGARGAAPTLACR</sequence>
<proteinExistence type="predicted"/>
<dbReference type="Gene3D" id="1.50.10.20">
    <property type="match status" value="1"/>
</dbReference>
<dbReference type="EMBL" id="AP023359">
    <property type="protein sequence ID" value="BCJ64698.1"/>
    <property type="molecule type" value="Genomic_DNA"/>
</dbReference>
<evidence type="ECO:0000313" key="2">
    <source>
        <dbReference type="EMBL" id="BCJ64698.1"/>
    </source>
</evidence>
<feature type="signal peptide" evidence="1">
    <location>
        <begin position="1"/>
        <end position="30"/>
    </location>
</feature>
<keyword evidence="1" id="KW-0732">Signal</keyword>
<dbReference type="SUPFAM" id="SSF48239">
    <property type="entry name" value="Terpenoid cyclases/Protein prenyltransferases"/>
    <property type="match status" value="1"/>
</dbReference>
<keyword evidence="3" id="KW-1185">Reference proteome</keyword>
<dbReference type="Proteomes" id="UP000680866">
    <property type="component" value="Chromosome"/>
</dbReference>
<reference evidence="2" key="1">
    <citation type="submission" date="2020-08" db="EMBL/GenBank/DDBJ databases">
        <title>Whole genome shotgun sequence of Polymorphospora rubra NBRC 101157.</title>
        <authorList>
            <person name="Komaki H."/>
            <person name="Tamura T."/>
        </authorList>
    </citation>
    <scope>NUCLEOTIDE SEQUENCE</scope>
    <source>
        <strain evidence="2">NBRC 101157</strain>
    </source>
</reference>
<gene>
    <name evidence="2" type="ORF">Prubr_17190</name>
</gene>
<name>A0A810MZ91_9ACTN</name>
<organism evidence="2 3">
    <name type="scientific">Polymorphospora rubra</name>
    <dbReference type="NCBI Taxonomy" id="338584"/>
    <lineage>
        <taxon>Bacteria</taxon>
        <taxon>Bacillati</taxon>
        <taxon>Actinomycetota</taxon>
        <taxon>Actinomycetes</taxon>
        <taxon>Micromonosporales</taxon>
        <taxon>Micromonosporaceae</taxon>
        <taxon>Polymorphospora</taxon>
    </lineage>
</organism>
<feature type="chain" id="PRO_5032676162" description="Peptidase" evidence="1">
    <location>
        <begin position="31"/>
        <end position="348"/>
    </location>
</feature>
<protein>
    <recommendedName>
        <fullName evidence="4">Peptidase</fullName>
    </recommendedName>
</protein>
<dbReference type="RefSeq" id="WP_212823401.1">
    <property type="nucleotide sequence ID" value="NZ_AP023359.1"/>
</dbReference>
<dbReference type="KEGG" id="pry:Prubr_17190"/>